<dbReference type="Pfam" id="PF01370">
    <property type="entry name" value="Epimerase"/>
    <property type="match status" value="1"/>
</dbReference>
<evidence type="ECO:0000313" key="3">
    <source>
        <dbReference type="EMBL" id="MBO0608154.1"/>
    </source>
</evidence>
<accession>A0ABS3I5A0</accession>
<organism evidence="3 4">
    <name type="scientific">Myceligenerans salitolerans</name>
    <dbReference type="NCBI Taxonomy" id="1230528"/>
    <lineage>
        <taxon>Bacteria</taxon>
        <taxon>Bacillati</taxon>
        <taxon>Actinomycetota</taxon>
        <taxon>Actinomycetes</taxon>
        <taxon>Micrococcales</taxon>
        <taxon>Promicromonosporaceae</taxon>
        <taxon>Myceligenerans</taxon>
    </lineage>
</organism>
<dbReference type="InterPro" id="IPR001509">
    <property type="entry name" value="Epimerase_deHydtase"/>
</dbReference>
<evidence type="ECO:0000313" key="4">
    <source>
        <dbReference type="Proteomes" id="UP000664617"/>
    </source>
</evidence>
<dbReference type="RefSeq" id="WP_207274143.1">
    <property type="nucleotide sequence ID" value="NZ_JAFMPK010000022.1"/>
</dbReference>
<dbReference type="PANTHER" id="PTHR48079:SF6">
    <property type="entry name" value="NAD(P)-BINDING DOMAIN-CONTAINING PROTEIN-RELATED"/>
    <property type="match status" value="1"/>
</dbReference>
<keyword evidence="4" id="KW-1185">Reference proteome</keyword>
<reference evidence="4" key="1">
    <citation type="submission" date="2023-07" db="EMBL/GenBank/DDBJ databases">
        <title>Myceligenerans salitolerans sp. nov., a halotolerant actinomycete isolated from a salt lake in Xinjiang, China.</title>
        <authorList>
            <person name="Guan T."/>
        </authorList>
    </citation>
    <scope>NUCLEOTIDE SEQUENCE [LARGE SCALE GENOMIC DNA]</scope>
    <source>
        <strain evidence="4">XHU 5031</strain>
    </source>
</reference>
<dbReference type="InterPro" id="IPR051783">
    <property type="entry name" value="NAD(P)-dependent_oxidoreduct"/>
</dbReference>
<evidence type="ECO:0000259" key="2">
    <source>
        <dbReference type="Pfam" id="PF01370"/>
    </source>
</evidence>
<dbReference type="CDD" id="cd05262">
    <property type="entry name" value="SDR_a7"/>
    <property type="match status" value="1"/>
</dbReference>
<proteinExistence type="predicted"/>
<dbReference type="SUPFAM" id="SSF51735">
    <property type="entry name" value="NAD(P)-binding Rossmann-fold domains"/>
    <property type="match status" value="1"/>
</dbReference>
<comment type="caution">
    <text evidence="3">The sequence shown here is derived from an EMBL/GenBank/DDBJ whole genome shotgun (WGS) entry which is preliminary data.</text>
</comment>
<dbReference type="PANTHER" id="PTHR48079">
    <property type="entry name" value="PROTEIN YEEZ"/>
    <property type="match status" value="1"/>
</dbReference>
<dbReference type="Proteomes" id="UP000664617">
    <property type="component" value="Unassembled WGS sequence"/>
</dbReference>
<evidence type="ECO:0000256" key="1">
    <source>
        <dbReference type="SAM" id="MobiDB-lite"/>
    </source>
</evidence>
<dbReference type="InterPro" id="IPR036291">
    <property type="entry name" value="NAD(P)-bd_dom_sf"/>
</dbReference>
<dbReference type="Gene3D" id="3.40.50.720">
    <property type="entry name" value="NAD(P)-binding Rossmann-like Domain"/>
    <property type="match status" value="1"/>
</dbReference>
<dbReference type="EMBL" id="JAFMPK010000022">
    <property type="protein sequence ID" value="MBO0608154.1"/>
    <property type="molecule type" value="Genomic_DNA"/>
</dbReference>
<gene>
    <name evidence="3" type="ORF">J0911_03825</name>
</gene>
<sequence length="298" mass="30720">MRVFVTGASGFIGRAVVAELVGAGHDVDGLARSDASAAVVRELGARALRGDLDDLDGLRAGAAAADGVIHLANKHDWTDVAASNRAERAAVHTISEALAGSGRPFVLASGVAGLATGRLATERDPNPAVGPDSPRGGAENLALEYAGRGVRVSSARFAPTVHGQGDHGFVAVTAGAFRRRGEAAYPADGANRWPAVHRSDAARLVRLGLEEAPAGARLHAVAEEGVPVRDIIEALAERLGLPTRSVPPEELAETIPFVGGFLGVDAPTSSELTRDLLGWKPEGPTLLEDIAAGHYDQT</sequence>
<protein>
    <submittedName>
        <fullName evidence="3">SDR family oxidoreductase</fullName>
    </submittedName>
</protein>
<feature type="region of interest" description="Disordered" evidence="1">
    <location>
        <begin position="118"/>
        <end position="137"/>
    </location>
</feature>
<name>A0ABS3I5A0_9MICO</name>
<feature type="domain" description="NAD-dependent epimerase/dehydratase" evidence="2">
    <location>
        <begin position="3"/>
        <end position="212"/>
    </location>
</feature>